<comment type="caution">
    <text evidence="2">The sequence shown here is derived from an EMBL/GenBank/DDBJ whole genome shotgun (WGS) entry which is preliminary data.</text>
</comment>
<protein>
    <recommendedName>
        <fullName evidence="4">Chitin-binding type-2 domain-containing protein</fullName>
    </recommendedName>
</protein>
<dbReference type="Proteomes" id="UP001139887">
    <property type="component" value="Unassembled WGS sequence"/>
</dbReference>
<evidence type="ECO:0000313" key="3">
    <source>
        <dbReference type="Proteomes" id="UP001139887"/>
    </source>
</evidence>
<keyword evidence="1" id="KW-0732">Signal</keyword>
<feature type="signal peptide" evidence="1">
    <location>
        <begin position="1"/>
        <end position="17"/>
    </location>
</feature>
<sequence length="179" mass="18876">MKSLLMLIAALALTAQGQQPSCRDGERRCQAQDRTSPFYYRCAGGQWSLYTCGNGYTCTTGGGSNAACVPNTAPPPACIDGQRRCAGSGNPGLYYLCSGGTWNIYTCGSGFECKQTAALQAVCSPAAPQCRSGTQRCVGGSNPSLYNMCDGGRWQQKSCKPGDRCINIPGDLINCQVGR</sequence>
<evidence type="ECO:0008006" key="4">
    <source>
        <dbReference type="Google" id="ProtNLM"/>
    </source>
</evidence>
<evidence type="ECO:0000313" key="2">
    <source>
        <dbReference type="EMBL" id="KAJ2851505.1"/>
    </source>
</evidence>
<gene>
    <name evidence="2" type="ORF">IWW36_000989</name>
</gene>
<name>A0A9W8IHG0_9FUNG</name>
<accession>A0A9W8IHG0</accession>
<proteinExistence type="predicted"/>
<dbReference type="EMBL" id="JANBUW010000011">
    <property type="protein sequence ID" value="KAJ2851505.1"/>
    <property type="molecule type" value="Genomic_DNA"/>
</dbReference>
<keyword evidence="3" id="KW-1185">Reference proteome</keyword>
<organism evidence="2 3">
    <name type="scientific">Coemansia brasiliensis</name>
    <dbReference type="NCBI Taxonomy" id="2650707"/>
    <lineage>
        <taxon>Eukaryota</taxon>
        <taxon>Fungi</taxon>
        <taxon>Fungi incertae sedis</taxon>
        <taxon>Zoopagomycota</taxon>
        <taxon>Kickxellomycotina</taxon>
        <taxon>Kickxellomycetes</taxon>
        <taxon>Kickxellales</taxon>
        <taxon>Kickxellaceae</taxon>
        <taxon>Coemansia</taxon>
    </lineage>
</organism>
<dbReference type="OrthoDB" id="5532901at2759"/>
<dbReference type="AlphaFoldDB" id="A0A9W8IHG0"/>
<evidence type="ECO:0000256" key="1">
    <source>
        <dbReference type="SAM" id="SignalP"/>
    </source>
</evidence>
<reference evidence="2" key="1">
    <citation type="submission" date="2022-07" db="EMBL/GenBank/DDBJ databases">
        <title>Phylogenomic reconstructions and comparative analyses of Kickxellomycotina fungi.</title>
        <authorList>
            <person name="Reynolds N.K."/>
            <person name="Stajich J.E."/>
            <person name="Barry K."/>
            <person name="Grigoriev I.V."/>
            <person name="Crous P."/>
            <person name="Smith M.E."/>
        </authorList>
    </citation>
    <scope>NUCLEOTIDE SEQUENCE</scope>
    <source>
        <strain evidence="2">NRRL 1566</strain>
    </source>
</reference>
<feature type="chain" id="PRO_5040861896" description="Chitin-binding type-2 domain-containing protein" evidence="1">
    <location>
        <begin position="18"/>
        <end position="179"/>
    </location>
</feature>